<accession>A0A2T5BDY5</accession>
<dbReference type="RefSeq" id="WP_108001473.1">
    <property type="nucleotide sequence ID" value="NZ_JBHEEX010000015.1"/>
</dbReference>
<dbReference type="Pfam" id="PF06568">
    <property type="entry name" value="YjiS-like"/>
    <property type="match status" value="1"/>
</dbReference>
<name>A0A2T5BDY5_MYCDI</name>
<evidence type="ECO:0000313" key="2">
    <source>
        <dbReference type="EMBL" id="PTM97171.1"/>
    </source>
</evidence>
<organism evidence="2 3">
    <name type="scientific">Mycoplana dimorpha</name>
    <dbReference type="NCBI Taxonomy" id="28320"/>
    <lineage>
        <taxon>Bacteria</taxon>
        <taxon>Pseudomonadati</taxon>
        <taxon>Pseudomonadota</taxon>
        <taxon>Alphaproteobacteria</taxon>
        <taxon>Hyphomicrobiales</taxon>
        <taxon>Rhizobiaceae</taxon>
        <taxon>Mycoplana</taxon>
    </lineage>
</organism>
<keyword evidence="3" id="KW-1185">Reference proteome</keyword>
<comment type="caution">
    <text evidence="2">The sequence shown here is derived from an EMBL/GenBank/DDBJ whole genome shotgun (WGS) entry which is preliminary data.</text>
</comment>
<dbReference type="Proteomes" id="UP000241247">
    <property type="component" value="Unassembled WGS sequence"/>
</dbReference>
<evidence type="ECO:0000259" key="1">
    <source>
        <dbReference type="Pfam" id="PF06568"/>
    </source>
</evidence>
<dbReference type="InterPro" id="IPR009506">
    <property type="entry name" value="YjiS-like"/>
</dbReference>
<proteinExistence type="predicted"/>
<dbReference type="AlphaFoldDB" id="A0A2T5BDY5"/>
<dbReference type="EMBL" id="PZZZ01000002">
    <property type="protein sequence ID" value="PTM97171.1"/>
    <property type="molecule type" value="Genomic_DNA"/>
</dbReference>
<reference evidence="2 3" key="1">
    <citation type="submission" date="2018-04" db="EMBL/GenBank/DDBJ databases">
        <title>Genomic Encyclopedia of Type Strains, Phase IV (KMG-IV): sequencing the most valuable type-strain genomes for metagenomic binning, comparative biology and taxonomic classification.</title>
        <authorList>
            <person name="Goeker M."/>
        </authorList>
    </citation>
    <scope>NUCLEOTIDE SEQUENCE [LARGE SCALE GENOMIC DNA]</scope>
    <source>
        <strain evidence="2 3">DSM 7138</strain>
    </source>
</reference>
<evidence type="ECO:0000313" key="3">
    <source>
        <dbReference type="Proteomes" id="UP000241247"/>
    </source>
</evidence>
<feature type="domain" description="YjiS-like" evidence="1">
    <location>
        <begin position="4"/>
        <end position="39"/>
    </location>
</feature>
<gene>
    <name evidence="2" type="ORF">C7449_10239</name>
</gene>
<sequence>MSIRKKIQDIRARRRAIRELNMLDDHSLADIGISRAQIRTVVHGGR</sequence>
<protein>
    <submittedName>
        <fullName evidence="2">Uncharacterized protein DUF1127</fullName>
    </submittedName>
</protein>